<evidence type="ECO:0000313" key="2">
    <source>
        <dbReference type="EMBL" id="MDN3689817.1"/>
    </source>
</evidence>
<feature type="compositionally biased region" description="Basic and acidic residues" evidence="1">
    <location>
        <begin position="1"/>
        <end position="13"/>
    </location>
</feature>
<dbReference type="RefSeq" id="WP_163383641.1">
    <property type="nucleotide sequence ID" value="NZ_JAUFQS010000047.1"/>
</dbReference>
<name>A0ABT8CCL8_9BACT</name>
<dbReference type="EMBL" id="JAUFQS010000047">
    <property type="protein sequence ID" value="MDN3689817.1"/>
    <property type="molecule type" value="Genomic_DNA"/>
</dbReference>
<dbReference type="Proteomes" id="UP001236663">
    <property type="component" value="Unassembled WGS sequence"/>
</dbReference>
<reference evidence="3" key="1">
    <citation type="journal article" date="2019" name="Int. J. Syst. Evol. Microbiol.">
        <title>The Global Catalogue of Microorganisms (GCM) 10K type strain sequencing project: providing services to taxonomists for standard genome sequencing and annotation.</title>
        <authorList>
            <consortium name="The Broad Institute Genomics Platform"/>
            <consortium name="The Broad Institute Genome Sequencing Center for Infectious Disease"/>
            <person name="Wu L."/>
            <person name="Ma J."/>
        </authorList>
    </citation>
    <scope>NUCLEOTIDE SEQUENCE [LARGE SCALE GENOMIC DNA]</scope>
    <source>
        <strain evidence="3">CECT 7706</strain>
    </source>
</reference>
<gene>
    <name evidence="2" type="ORF">QWZ15_18485</name>
</gene>
<proteinExistence type="predicted"/>
<comment type="caution">
    <text evidence="2">The sequence shown here is derived from an EMBL/GenBank/DDBJ whole genome shotgun (WGS) entry which is preliminary data.</text>
</comment>
<keyword evidence="3" id="KW-1185">Reference proteome</keyword>
<organism evidence="2 3">
    <name type="scientific">Cyclobacterium jeungdonense</name>
    <dbReference type="NCBI Taxonomy" id="708087"/>
    <lineage>
        <taxon>Bacteria</taxon>
        <taxon>Pseudomonadati</taxon>
        <taxon>Bacteroidota</taxon>
        <taxon>Cytophagia</taxon>
        <taxon>Cytophagales</taxon>
        <taxon>Cyclobacteriaceae</taxon>
        <taxon>Cyclobacterium</taxon>
    </lineage>
</organism>
<evidence type="ECO:0000256" key="1">
    <source>
        <dbReference type="SAM" id="MobiDB-lite"/>
    </source>
</evidence>
<feature type="compositionally biased region" description="Pro residues" evidence="1">
    <location>
        <begin position="41"/>
        <end position="50"/>
    </location>
</feature>
<accession>A0ABT8CCL8</accession>
<evidence type="ECO:0000313" key="3">
    <source>
        <dbReference type="Proteomes" id="UP001236663"/>
    </source>
</evidence>
<sequence length="50" mass="5652">MKNKIGEKDDKPDNNPPVNEPASPVCYQNDPEIQMDYQLPKPKPSTLPET</sequence>
<protein>
    <submittedName>
        <fullName evidence="2">Uncharacterized protein</fullName>
    </submittedName>
</protein>
<feature type="region of interest" description="Disordered" evidence="1">
    <location>
        <begin position="1"/>
        <end position="50"/>
    </location>
</feature>